<evidence type="ECO:0000256" key="6">
    <source>
        <dbReference type="RuleBase" id="RU367044"/>
    </source>
</evidence>
<dbReference type="PANTHER" id="PTHR31232:SF168">
    <property type="entry name" value="S-PROTEIN HOMOLOG 24-RELATED"/>
    <property type="match status" value="1"/>
</dbReference>
<dbReference type="InterPro" id="IPR010264">
    <property type="entry name" value="Self-incomp_S1"/>
</dbReference>
<dbReference type="Proteomes" id="UP000250321">
    <property type="component" value="Unassembled WGS sequence"/>
</dbReference>
<comment type="caution">
    <text evidence="7">The sequence shown here is derived from an EMBL/GenBank/DDBJ whole genome shotgun (WGS) entry which is preliminary data.</text>
</comment>
<proteinExistence type="inferred from homology"/>
<dbReference type="EMBL" id="PJQY01001184">
    <property type="protein sequence ID" value="PQQ04871.1"/>
    <property type="molecule type" value="Genomic_DNA"/>
</dbReference>
<protein>
    <recommendedName>
        <fullName evidence="6">S-protein homolog</fullName>
    </recommendedName>
</protein>
<evidence type="ECO:0000256" key="4">
    <source>
        <dbReference type="ARBA" id="ARBA00022525"/>
    </source>
</evidence>
<keyword evidence="5" id="KW-0732">Signal</keyword>
<dbReference type="STRING" id="2094558.A0A314YI89"/>
<keyword evidence="4 6" id="KW-0964">Secreted</keyword>
<comment type="similarity">
    <text evidence="2 6">Belongs to the plant self-incompatibility (S1) protein family.</text>
</comment>
<organism evidence="7 8">
    <name type="scientific">Prunus yedoensis var. nudiflora</name>
    <dbReference type="NCBI Taxonomy" id="2094558"/>
    <lineage>
        <taxon>Eukaryota</taxon>
        <taxon>Viridiplantae</taxon>
        <taxon>Streptophyta</taxon>
        <taxon>Embryophyta</taxon>
        <taxon>Tracheophyta</taxon>
        <taxon>Spermatophyta</taxon>
        <taxon>Magnoliopsida</taxon>
        <taxon>eudicotyledons</taxon>
        <taxon>Gunneridae</taxon>
        <taxon>Pentapetalae</taxon>
        <taxon>rosids</taxon>
        <taxon>fabids</taxon>
        <taxon>Rosales</taxon>
        <taxon>Rosaceae</taxon>
        <taxon>Amygdaloideae</taxon>
        <taxon>Amygdaleae</taxon>
        <taxon>Prunus</taxon>
    </lineage>
</organism>
<evidence type="ECO:0000256" key="2">
    <source>
        <dbReference type="ARBA" id="ARBA00005581"/>
    </source>
</evidence>
<keyword evidence="3 6" id="KW-0713">Self-incompatibility</keyword>
<dbReference type="AlphaFoldDB" id="A0A314YI89"/>
<reference evidence="7 8" key="1">
    <citation type="submission" date="2018-02" db="EMBL/GenBank/DDBJ databases">
        <title>Draft genome of wild Prunus yedoensis var. nudiflora.</title>
        <authorList>
            <person name="Baek S."/>
            <person name="Kim J.-H."/>
            <person name="Choi K."/>
            <person name="Kim G.-B."/>
            <person name="Cho A."/>
            <person name="Jang H."/>
            <person name="Shin C.-H."/>
            <person name="Yu H.-J."/>
            <person name="Mun J.-H."/>
        </authorList>
    </citation>
    <scope>NUCLEOTIDE SEQUENCE [LARGE SCALE GENOMIC DNA]</scope>
    <source>
        <strain evidence="8">cv. Jeju island</strain>
        <tissue evidence="7">Leaf</tissue>
    </source>
</reference>
<dbReference type="GO" id="GO:0005576">
    <property type="term" value="C:extracellular region"/>
    <property type="evidence" value="ECO:0007669"/>
    <property type="project" value="UniProtKB-SubCell"/>
</dbReference>
<dbReference type="Pfam" id="PF05938">
    <property type="entry name" value="Self-incomp_S1"/>
    <property type="match status" value="1"/>
</dbReference>
<evidence type="ECO:0000256" key="3">
    <source>
        <dbReference type="ARBA" id="ARBA00022471"/>
    </source>
</evidence>
<evidence type="ECO:0000313" key="7">
    <source>
        <dbReference type="EMBL" id="PQQ04871.1"/>
    </source>
</evidence>
<evidence type="ECO:0000256" key="5">
    <source>
        <dbReference type="ARBA" id="ARBA00022729"/>
    </source>
</evidence>
<accession>A0A314YI89</accession>
<sequence length="147" mass="17448">MKGSSKAIWQFYCVVLLLASAFAPSTSWWIRRGLTRDYVRIVDNLNNQQLQYQCKSKDDDFGLRSLSPNGEYEWGFRVNLWGSTLYFCSFWYLDNHSVFDVFRDTIDFLYDCGGAHCIWKAKEDGIYLFHIQTKENKKMHDWEKIKA</sequence>
<dbReference type="PANTHER" id="PTHR31232">
    <property type="match status" value="1"/>
</dbReference>
<dbReference type="OrthoDB" id="1151284at2759"/>
<name>A0A314YI89_PRUYE</name>
<comment type="subcellular location">
    <subcellularLocation>
        <location evidence="1 6">Secreted</location>
    </subcellularLocation>
</comment>
<evidence type="ECO:0000256" key="1">
    <source>
        <dbReference type="ARBA" id="ARBA00004613"/>
    </source>
</evidence>
<keyword evidence="8" id="KW-1185">Reference proteome</keyword>
<gene>
    <name evidence="7" type="ORF">Pyn_07271</name>
</gene>
<evidence type="ECO:0000313" key="8">
    <source>
        <dbReference type="Proteomes" id="UP000250321"/>
    </source>
</evidence>
<dbReference type="GO" id="GO:0060320">
    <property type="term" value="P:rejection of self pollen"/>
    <property type="evidence" value="ECO:0007669"/>
    <property type="project" value="UniProtKB-KW"/>
</dbReference>